<evidence type="ECO:0000256" key="3">
    <source>
        <dbReference type="ARBA" id="ARBA00022553"/>
    </source>
</evidence>
<dbReference type="Proteomes" id="UP000179807">
    <property type="component" value="Unassembled WGS sequence"/>
</dbReference>
<keyword evidence="2" id="KW-0723">Serine/threonine-protein kinase</keyword>
<accession>A0A1J4L1D6</accession>
<evidence type="ECO:0000256" key="8">
    <source>
        <dbReference type="ARBA" id="ARBA00047899"/>
    </source>
</evidence>
<evidence type="ECO:0000259" key="11">
    <source>
        <dbReference type="PROSITE" id="PS50011"/>
    </source>
</evidence>
<evidence type="ECO:0000256" key="2">
    <source>
        <dbReference type="ARBA" id="ARBA00022527"/>
    </source>
</evidence>
<proteinExistence type="predicted"/>
<dbReference type="PANTHER" id="PTHR24356:SF1">
    <property type="entry name" value="SERINE_THREONINE-PROTEIN KINASE GREATWALL"/>
    <property type="match status" value="1"/>
</dbReference>
<evidence type="ECO:0000256" key="1">
    <source>
        <dbReference type="ARBA" id="ARBA00012513"/>
    </source>
</evidence>
<comment type="catalytic activity">
    <reaction evidence="8">
        <text>L-threonyl-[protein] + ATP = O-phospho-L-threonyl-[protein] + ADP + H(+)</text>
        <dbReference type="Rhea" id="RHEA:46608"/>
        <dbReference type="Rhea" id="RHEA-COMP:11060"/>
        <dbReference type="Rhea" id="RHEA-COMP:11605"/>
        <dbReference type="ChEBI" id="CHEBI:15378"/>
        <dbReference type="ChEBI" id="CHEBI:30013"/>
        <dbReference type="ChEBI" id="CHEBI:30616"/>
        <dbReference type="ChEBI" id="CHEBI:61977"/>
        <dbReference type="ChEBI" id="CHEBI:456216"/>
        <dbReference type="EC" id="2.7.11.1"/>
    </reaction>
</comment>
<dbReference type="PROSITE" id="PS00108">
    <property type="entry name" value="PROTEIN_KINASE_ST"/>
    <property type="match status" value="1"/>
</dbReference>
<keyword evidence="13" id="KW-1185">Reference proteome</keyword>
<keyword evidence="4" id="KW-0808">Transferase</keyword>
<dbReference type="VEuPathDB" id="TrichDB:TRFO_12497"/>
<dbReference type="InterPro" id="IPR008271">
    <property type="entry name" value="Ser/Thr_kinase_AS"/>
</dbReference>
<dbReference type="SUPFAM" id="SSF56112">
    <property type="entry name" value="Protein kinase-like (PK-like)"/>
    <property type="match status" value="1"/>
</dbReference>
<protein>
    <recommendedName>
        <fullName evidence="1">non-specific serine/threonine protein kinase</fullName>
        <ecNumber evidence="1">2.7.11.1</ecNumber>
    </recommendedName>
</protein>
<reference evidence="12" key="1">
    <citation type="submission" date="2016-10" db="EMBL/GenBank/DDBJ databases">
        <authorList>
            <person name="Benchimol M."/>
            <person name="Almeida L.G."/>
            <person name="Vasconcelos A.T."/>
            <person name="Perreira-Neves A."/>
            <person name="Rosa I.A."/>
            <person name="Tasca T."/>
            <person name="Bogo M.R."/>
            <person name="de Souza W."/>
        </authorList>
    </citation>
    <scope>NUCLEOTIDE SEQUENCE [LARGE SCALE GENOMIC DNA]</scope>
    <source>
        <strain evidence="12">K</strain>
    </source>
</reference>
<dbReference type="EC" id="2.7.11.1" evidence="1"/>
<evidence type="ECO:0000313" key="13">
    <source>
        <dbReference type="Proteomes" id="UP000179807"/>
    </source>
</evidence>
<evidence type="ECO:0000256" key="9">
    <source>
        <dbReference type="ARBA" id="ARBA00048679"/>
    </source>
</evidence>
<dbReference type="FunFam" id="1.10.510.10:FF:000024">
    <property type="entry name" value="Probable serine/threonine-protein kinase cot-1"/>
    <property type="match status" value="1"/>
</dbReference>
<comment type="catalytic activity">
    <reaction evidence="9">
        <text>L-seryl-[protein] + ATP = O-phospho-L-seryl-[protein] + ADP + H(+)</text>
        <dbReference type="Rhea" id="RHEA:17989"/>
        <dbReference type="Rhea" id="RHEA-COMP:9863"/>
        <dbReference type="Rhea" id="RHEA-COMP:11604"/>
        <dbReference type="ChEBI" id="CHEBI:15378"/>
        <dbReference type="ChEBI" id="CHEBI:29999"/>
        <dbReference type="ChEBI" id="CHEBI:30616"/>
        <dbReference type="ChEBI" id="CHEBI:83421"/>
        <dbReference type="ChEBI" id="CHEBI:456216"/>
        <dbReference type="EC" id="2.7.11.1"/>
    </reaction>
</comment>
<dbReference type="AlphaFoldDB" id="A0A1J4L1D6"/>
<dbReference type="Gene3D" id="1.10.510.10">
    <property type="entry name" value="Transferase(Phosphotransferase) domain 1"/>
    <property type="match status" value="1"/>
</dbReference>
<dbReference type="Pfam" id="PF00069">
    <property type="entry name" value="Pkinase"/>
    <property type="match status" value="1"/>
</dbReference>
<dbReference type="GO" id="GO:0007010">
    <property type="term" value="P:cytoskeleton organization"/>
    <property type="evidence" value="ECO:0007669"/>
    <property type="project" value="UniProtKB-ARBA"/>
</dbReference>
<feature type="region of interest" description="Disordered" evidence="10">
    <location>
        <begin position="243"/>
        <end position="264"/>
    </location>
</feature>
<evidence type="ECO:0000256" key="5">
    <source>
        <dbReference type="ARBA" id="ARBA00022741"/>
    </source>
</evidence>
<dbReference type="InterPro" id="IPR050236">
    <property type="entry name" value="Ser_Thr_kinase_AGC"/>
</dbReference>
<dbReference type="GeneID" id="94831372"/>
<feature type="region of interest" description="Disordered" evidence="10">
    <location>
        <begin position="304"/>
        <end position="327"/>
    </location>
</feature>
<dbReference type="RefSeq" id="XP_068370465.1">
    <property type="nucleotide sequence ID" value="XM_068496668.1"/>
</dbReference>
<name>A0A1J4L1D6_9EUKA</name>
<organism evidence="12 13">
    <name type="scientific">Tritrichomonas foetus</name>
    <dbReference type="NCBI Taxonomy" id="1144522"/>
    <lineage>
        <taxon>Eukaryota</taxon>
        <taxon>Metamonada</taxon>
        <taxon>Parabasalia</taxon>
        <taxon>Tritrichomonadida</taxon>
        <taxon>Tritrichomonadidae</taxon>
        <taxon>Tritrichomonas</taxon>
    </lineage>
</organism>
<dbReference type="InterPro" id="IPR000719">
    <property type="entry name" value="Prot_kinase_dom"/>
</dbReference>
<dbReference type="EMBL" id="MLAK01000014">
    <property type="protein sequence ID" value="OHT17329.1"/>
    <property type="molecule type" value="Genomic_DNA"/>
</dbReference>
<dbReference type="OrthoDB" id="162894at2759"/>
<dbReference type="GO" id="GO:0035556">
    <property type="term" value="P:intracellular signal transduction"/>
    <property type="evidence" value="ECO:0007669"/>
    <property type="project" value="TreeGrafter"/>
</dbReference>
<comment type="caution">
    <text evidence="12">The sequence shown here is derived from an EMBL/GenBank/DDBJ whole genome shotgun (WGS) entry which is preliminary data.</text>
</comment>
<dbReference type="PANTHER" id="PTHR24356">
    <property type="entry name" value="SERINE/THREONINE-PROTEIN KINASE"/>
    <property type="match status" value="1"/>
</dbReference>
<dbReference type="GO" id="GO:0004674">
    <property type="term" value="F:protein serine/threonine kinase activity"/>
    <property type="evidence" value="ECO:0007669"/>
    <property type="project" value="UniProtKB-KW"/>
</dbReference>
<gene>
    <name evidence="12" type="ORF">TRFO_12497</name>
</gene>
<evidence type="ECO:0000256" key="7">
    <source>
        <dbReference type="ARBA" id="ARBA00022840"/>
    </source>
</evidence>
<dbReference type="PROSITE" id="PS50011">
    <property type="entry name" value="PROTEIN_KINASE_DOM"/>
    <property type="match status" value="1"/>
</dbReference>
<dbReference type="SMART" id="SM00220">
    <property type="entry name" value="S_TKc"/>
    <property type="match status" value="1"/>
</dbReference>
<evidence type="ECO:0000256" key="10">
    <source>
        <dbReference type="SAM" id="MobiDB-lite"/>
    </source>
</evidence>
<sequence>MEYLPGGDLYSLLQNVSAIEEDSAKIYTFQIAKALGYLHSRGIIHRDIKPDNILIAADGSLRLTDFGLSYIGCVDRQVSEKPSSNDKIVEAKSLVGTPDYIAPEIILNLSHSFTVDWWSLGIMVYEFIMGIPPFHGKTIDETKDLILKGDYIKPNIENPDISDDCADFIDSLLQQNPHKRLGNNGLEEVLNHKWLKSLSNIDNLQSPFIPELANDLDTSYFEERYSPNGSDDSDIFEDIRREEKQHYSRHSSSPKQVGNSSFLASLSDADGDDNNFDSDMNNFPSVSVEQLMNTNRIISKSHVRGRSSSFMTQEDSSNTSSDSPIVSKSFMGLNPAAGSRRKKTISSFGQYYASANDLKNLILSAKIKK</sequence>
<evidence type="ECO:0000256" key="4">
    <source>
        <dbReference type="ARBA" id="ARBA00022679"/>
    </source>
</evidence>
<dbReference type="Gene3D" id="3.30.200.20">
    <property type="entry name" value="Phosphorylase Kinase, domain 1"/>
    <property type="match status" value="1"/>
</dbReference>
<keyword evidence="7" id="KW-0067">ATP-binding</keyword>
<keyword evidence="6 12" id="KW-0418">Kinase</keyword>
<feature type="compositionally biased region" description="Polar residues" evidence="10">
    <location>
        <begin position="306"/>
        <end position="326"/>
    </location>
</feature>
<keyword evidence="3" id="KW-0597">Phosphoprotein</keyword>
<keyword evidence="5" id="KW-0547">Nucleotide-binding</keyword>
<dbReference type="GO" id="GO:0005524">
    <property type="term" value="F:ATP binding"/>
    <property type="evidence" value="ECO:0007669"/>
    <property type="project" value="UniProtKB-KW"/>
</dbReference>
<feature type="domain" description="Protein kinase" evidence="11">
    <location>
        <begin position="1"/>
        <end position="195"/>
    </location>
</feature>
<evidence type="ECO:0000313" key="12">
    <source>
        <dbReference type="EMBL" id="OHT17329.1"/>
    </source>
</evidence>
<dbReference type="CDD" id="cd05579">
    <property type="entry name" value="STKc_MAST_like"/>
    <property type="match status" value="1"/>
</dbReference>
<feature type="compositionally biased region" description="Polar residues" evidence="10">
    <location>
        <begin position="250"/>
        <end position="264"/>
    </location>
</feature>
<dbReference type="InterPro" id="IPR011009">
    <property type="entry name" value="Kinase-like_dom_sf"/>
</dbReference>
<evidence type="ECO:0000256" key="6">
    <source>
        <dbReference type="ARBA" id="ARBA00022777"/>
    </source>
</evidence>